<dbReference type="EMBL" id="CP023445">
    <property type="protein sequence ID" value="ATE54825.1"/>
    <property type="molecule type" value="Genomic_DNA"/>
</dbReference>
<organism evidence="3 4">
    <name type="scientific">Actinosynnema pretiosum</name>
    <dbReference type="NCBI Taxonomy" id="42197"/>
    <lineage>
        <taxon>Bacteria</taxon>
        <taxon>Bacillati</taxon>
        <taxon>Actinomycetota</taxon>
        <taxon>Actinomycetes</taxon>
        <taxon>Pseudonocardiales</taxon>
        <taxon>Pseudonocardiaceae</taxon>
        <taxon>Actinosynnema</taxon>
    </lineage>
</organism>
<name>A0A290Z768_9PSEU</name>
<sequence>MAYVKQNRYAIAEARNKLSDLVAEVEGTNERITITKHGKDAVVMISRTDLEEMEATIDLLGADDERSVVLRALRQAEADLASGKIGTLDDLAESLKRRGITTNPE</sequence>
<comment type="similarity">
    <text evidence="1 2">Belongs to the phD/YefM antitoxin family.</text>
</comment>
<dbReference type="KEGG" id="apre:CNX65_17330"/>
<dbReference type="PANTHER" id="PTHR33713">
    <property type="entry name" value="ANTITOXIN YAFN-RELATED"/>
    <property type="match status" value="1"/>
</dbReference>
<dbReference type="InterPro" id="IPR006442">
    <property type="entry name" value="Antitoxin_Phd/YefM"/>
</dbReference>
<evidence type="ECO:0000256" key="2">
    <source>
        <dbReference type="RuleBase" id="RU362080"/>
    </source>
</evidence>
<dbReference type="InterPro" id="IPR051405">
    <property type="entry name" value="phD/YefM_antitoxin"/>
</dbReference>
<protein>
    <recommendedName>
        <fullName evidence="2">Antitoxin</fullName>
    </recommendedName>
</protein>
<dbReference type="Pfam" id="PF02604">
    <property type="entry name" value="PhdYeFM_antitox"/>
    <property type="match status" value="1"/>
</dbReference>
<dbReference type="AlphaFoldDB" id="A0A290Z768"/>
<evidence type="ECO:0000313" key="3">
    <source>
        <dbReference type="EMBL" id="ATE54825.1"/>
    </source>
</evidence>
<dbReference type="Gene3D" id="3.40.1620.10">
    <property type="entry name" value="YefM-like domain"/>
    <property type="match status" value="1"/>
</dbReference>
<dbReference type="RefSeq" id="WP_096494349.1">
    <property type="nucleotide sequence ID" value="NZ_CP023445.1"/>
</dbReference>
<proteinExistence type="inferred from homology"/>
<accession>A0A290Z768</accession>
<dbReference type="InterPro" id="IPR036165">
    <property type="entry name" value="YefM-like_sf"/>
</dbReference>
<evidence type="ECO:0000313" key="4">
    <source>
        <dbReference type="Proteomes" id="UP000218505"/>
    </source>
</evidence>
<evidence type="ECO:0000256" key="1">
    <source>
        <dbReference type="ARBA" id="ARBA00009981"/>
    </source>
</evidence>
<keyword evidence="4" id="KW-1185">Reference proteome</keyword>
<dbReference type="Proteomes" id="UP000218505">
    <property type="component" value="Chromosome"/>
</dbReference>
<comment type="function">
    <text evidence="2">Antitoxin component of a type II toxin-antitoxin (TA) system.</text>
</comment>
<dbReference type="NCBIfam" id="TIGR01552">
    <property type="entry name" value="phd_fam"/>
    <property type="match status" value="1"/>
</dbReference>
<dbReference type="SUPFAM" id="SSF143120">
    <property type="entry name" value="YefM-like"/>
    <property type="match status" value="1"/>
</dbReference>
<gene>
    <name evidence="3" type="ORF">CNX65_17330</name>
</gene>
<reference evidence="3" key="1">
    <citation type="submission" date="2017-09" db="EMBL/GenBank/DDBJ databases">
        <title>Complete Genome Sequence of ansamitocin-producing Bacterium Actinosynnema pretiosum X47.</title>
        <authorList>
            <person name="Cao G."/>
            <person name="Zong G."/>
            <person name="Zhong C."/>
            <person name="Fu J."/>
        </authorList>
    </citation>
    <scope>NUCLEOTIDE SEQUENCE [LARGE SCALE GENOMIC DNA]</scope>
    <source>
        <strain evidence="3">X47</strain>
    </source>
</reference>
<dbReference type="PANTHER" id="PTHR33713:SF10">
    <property type="entry name" value="ANTITOXIN YAFN"/>
    <property type="match status" value="1"/>
</dbReference>